<comment type="similarity">
    <text evidence="5">Belongs to the archaeal Rpo11/eukaryotic RPB11/RPC19 RNA polymerase subunit family.</text>
</comment>
<keyword evidence="4" id="KW-0539">Nucleus</keyword>
<sequence length="225" mass="24384">MSDTVGNSASGGGNDANAAAPRLLQEGLSELPANTADTNLSEREERDDTTVVSTLTVEIKSTDSRPLLTPITEPPTPKPGDTYTGAGPHGLPQDGVGWKNHIARKRYQNPGVDHNAINGQDSTEAFILADGEKKIEEEIDTRTPNTVMFTFNKEDHTLGNLLRAKLLENSHVKFAAYKTDGQITPKEAVIASSKDIINELNALDKNFKKEYDLRKMVGNDGQNGV</sequence>
<feature type="region of interest" description="Disordered" evidence="6">
    <location>
        <begin position="66"/>
        <end position="87"/>
    </location>
</feature>
<dbReference type="CDD" id="cd06926">
    <property type="entry name" value="RNAP_II_RPB11"/>
    <property type="match status" value="1"/>
</dbReference>
<organism evidence="8 9">
    <name type="scientific">Vermiconidia calcicola</name>
    <dbReference type="NCBI Taxonomy" id="1690605"/>
    <lineage>
        <taxon>Eukaryota</taxon>
        <taxon>Fungi</taxon>
        <taxon>Dikarya</taxon>
        <taxon>Ascomycota</taxon>
        <taxon>Pezizomycotina</taxon>
        <taxon>Dothideomycetes</taxon>
        <taxon>Dothideomycetidae</taxon>
        <taxon>Mycosphaerellales</taxon>
        <taxon>Extremaceae</taxon>
        <taxon>Vermiconidia</taxon>
    </lineage>
</organism>
<comment type="caution">
    <text evidence="8">The sequence shown here is derived from an EMBL/GenBank/DDBJ whole genome shotgun (WGS) entry which is preliminary data.</text>
</comment>
<evidence type="ECO:0000256" key="5">
    <source>
        <dbReference type="ARBA" id="ARBA00025751"/>
    </source>
</evidence>
<protein>
    <submittedName>
        <fullName evidence="8">DNA-directed RNA polymerase II core subunit</fullName>
    </submittedName>
</protein>
<dbReference type="Pfam" id="PF13656">
    <property type="entry name" value="RNA_pol_L_2"/>
    <property type="match status" value="1"/>
</dbReference>
<dbReference type="InterPro" id="IPR009025">
    <property type="entry name" value="RBP11-like_dimer"/>
</dbReference>
<keyword evidence="9" id="KW-1185">Reference proteome</keyword>
<reference evidence="8 9" key="1">
    <citation type="submission" date="2023-06" db="EMBL/GenBank/DDBJ databases">
        <title>Black Yeasts Isolated from many extreme environments.</title>
        <authorList>
            <person name="Coleine C."/>
            <person name="Stajich J.E."/>
            <person name="Selbmann L."/>
        </authorList>
    </citation>
    <scope>NUCLEOTIDE SEQUENCE [LARGE SCALE GENOMIC DNA]</scope>
    <source>
        <strain evidence="8 9">CCFEE 5887</strain>
    </source>
</reference>
<accession>A0AAV9PYP2</accession>
<dbReference type="HAMAP" id="MF_00261">
    <property type="entry name" value="RNApol_arch_Rpo11"/>
    <property type="match status" value="1"/>
</dbReference>
<feature type="domain" description="DNA-directed RNA polymerase RBP11-like dimerisation" evidence="7">
    <location>
        <begin position="147"/>
        <end position="190"/>
    </location>
</feature>
<keyword evidence="2 8" id="KW-0240">DNA-directed RNA polymerase</keyword>
<dbReference type="GO" id="GO:0003899">
    <property type="term" value="F:DNA-directed RNA polymerase activity"/>
    <property type="evidence" value="ECO:0007669"/>
    <property type="project" value="InterPro"/>
</dbReference>
<evidence type="ECO:0000256" key="1">
    <source>
        <dbReference type="ARBA" id="ARBA00004123"/>
    </source>
</evidence>
<dbReference type="GO" id="GO:0005665">
    <property type="term" value="C:RNA polymerase II, core complex"/>
    <property type="evidence" value="ECO:0007669"/>
    <property type="project" value="InterPro"/>
</dbReference>
<dbReference type="Gene3D" id="3.30.1360.10">
    <property type="entry name" value="RNA polymerase, RBP11-like subunit"/>
    <property type="match status" value="1"/>
</dbReference>
<dbReference type="PANTHER" id="PTHR13946">
    <property type="entry name" value="DNA-DIRECTED RNA POLYMERASE I,II,III"/>
    <property type="match status" value="1"/>
</dbReference>
<comment type="subcellular location">
    <subcellularLocation>
        <location evidence="1">Nucleus</location>
    </subcellularLocation>
</comment>
<evidence type="ECO:0000256" key="3">
    <source>
        <dbReference type="ARBA" id="ARBA00023163"/>
    </source>
</evidence>
<dbReference type="Proteomes" id="UP001345827">
    <property type="component" value="Unassembled WGS sequence"/>
</dbReference>
<gene>
    <name evidence="8" type="primary">RPB11</name>
    <name evidence="8" type="ORF">LTR25_009000</name>
</gene>
<evidence type="ECO:0000313" key="8">
    <source>
        <dbReference type="EMBL" id="KAK5530422.1"/>
    </source>
</evidence>
<dbReference type="AlphaFoldDB" id="A0AAV9PYP2"/>
<dbReference type="InterPro" id="IPR037685">
    <property type="entry name" value="RBP11"/>
</dbReference>
<evidence type="ECO:0000256" key="2">
    <source>
        <dbReference type="ARBA" id="ARBA00022478"/>
    </source>
</evidence>
<evidence type="ECO:0000256" key="6">
    <source>
        <dbReference type="SAM" id="MobiDB-lite"/>
    </source>
</evidence>
<evidence type="ECO:0000259" key="7">
    <source>
        <dbReference type="Pfam" id="PF13656"/>
    </source>
</evidence>
<feature type="compositionally biased region" description="Basic and acidic residues" evidence="6">
    <location>
        <begin position="40"/>
        <end position="49"/>
    </location>
</feature>
<dbReference type="InterPro" id="IPR036603">
    <property type="entry name" value="RBP11-like"/>
</dbReference>
<dbReference type="SUPFAM" id="SSF55257">
    <property type="entry name" value="RBP11-like subunits of RNA polymerase"/>
    <property type="match status" value="1"/>
</dbReference>
<dbReference type="PANTHER" id="PTHR13946:SF16">
    <property type="entry name" value="DNA-DIRECTED RNA POLYMERASE II SUBUNIT RPB11"/>
    <property type="match status" value="1"/>
</dbReference>
<name>A0AAV9PYP2_9PEZI</name>
<dbReference type="InterPro" id="IPR022905">
    <property type="entry name" value="Rpo11-like"/>
</dbReference>
<keyword evidence="3" id="KW-0804">Transcription</keyword>
<feature type="region of interest" description="Disordered" evidence="6">
    <location>
        <begin position="1"/>
        <end position="51"/>
    </location>
</feature>
<dbReference type="EMBL" id="JAXLQG010000019">
    <property type="protein sequence ID" value="KAK5530422.1"/>
    <property type="molecule type" value="Genomic_DNA"/>
</dbReference>
<proteinExistence type="inferred from homology"/>
<evidence type="ECO:0000256" key="4">
    <source>
        <dbReference type="ARBA" id="ARBA00023242"/>
    </source>
</evidence>
<dbReference type="GO" id="GO:0046983">
    <property type="term" value="F:protein dimerization activity"/>
    <property type="evidence" value="ECO:0007669"/>
    <property type="project" value="InterPro"/>
</dbReference>
<evidence type="ECO:0000313" key="9">
    <source>
        <dbReference type="Proteomes" id="UP001345827"/>
    </source>
</evidence>
<dbReference type="GO" id="GO:0006366">
    <property type="term" value="P:transcription by RNA polymerase II"/>
    <property type="evidence" value="ECO:0007669"/>
    <property type="project" value="InterPro"/>
</dbReference>